<dbReference type="InterPro" id="IPR046532">
    <property type="entry name" value="DUF6597"/>
</dbReference>
<dbReference type="RefSeq" id="WP_084838073.1">
    <property type="nucleotide sequence ID" value="NZ_JAPWIE010000003.1"/>
</dbReference>
<evidence type="ECO:0000313" key="6">
    <source>
        <dbReference type="EMBL" id="MCZ4550871.1"/>
    </source>
</evidence>
<dbReference type="Pfam" id="PF12833">
    <property type="entry name" value="HTH_18"/>
    <property type="match status" value="1"/>
</dbReference>
<proteinExistence type="predicted"/>
<dbReference type="PROSITE" id="PS01124">
    <property type="entry name" value="HTH_ARAC_FAMILY_2"/>
    <property type="match status" value="1"/>
</dbReference>
<gene>
    <name evidence="6" type="ORF">O4213_12830</name>
</gene>
<keyword evidence="2" id="KW-0238">DNA-binding</keyword>
<name>A0ABT4MXW4_GORRU</name>
<evidence type="ECO:0000256" key="2">
    <source>
        <dbReference type="ARBA" id="ARBA00023125"/>
    </source>
</evidence>
<dbReference type="Pfam" id="PF20240">
    <property type="entry name" value="DUF6597"/>
    <property type="match status" value="1"/>
</dbReference>
<evidence type="ECO:0000313" key="7">
    <source>
        <dbReference type="Proteomes" id="UP001067235"/>
    </source>
</evidence>
<feature type="region of interest" description="Disordered" evidence="4">
    <location>
        <begin position="1"/>
        <end position="20"/>
    </location>
</feature>
<dbReference type="SMART" id="SM00342">
    <property type="entry name" value="HTH_ARAC"/>
    <property type="match status" value="1"/>
</dbReference>
<comment type="caution">
    <text evidence="6">The sequence shown here is derived from an EMBL/GenBank/DDBJ whole genome shotgun (WGS) entry which is preliminary data.</text>
</comment>
<evidence type="ECO:0000259" key="5">
    <source>
        <dbReference type="PROSITE" id="PS01124"/>
    </source>
</evidence>
<evidence type="ECO:0000256" key="4">
    <source>
        <dbReference type="SAM" id="MobiDB-lite"/>
    </source>
</evidence>
<feature type="domain" description="HTH araC/xylS-type" evidence="5">
    <location>
        <begin position="165"/>
        <end position="266"/>
    </location>
</feature>
<protein>
    <submittedName>
        <fullName evidence="6">AraC family transcriptional regulator</fullName>
    </submittedName>
</protein>
<dbReference type="Gene3D" id="1.10.10.60">
    <property type="entry name" value="Homeodomain-like"/>
    <property type="match status" value="1"/>
</dbReference>
<dbReference type="Proteomes" id="UP001067235">
    <property type="component" value="Unassembled WGS sequence"/>
</dbReference>
<keyword evidence="1" id="KW-0805">Transcription regulation</keyword>
<dbReference type="InterPro" id="IPR050204">
    <property type="entry name" value="AraC_XylS_family_regulators"/>
</dbReference>
<dbReference type="SUPFAM" id="SSF46689">
    <property type="entry name" value="Homeodomain-like"/>
    <property type="match status" value="1"/>
</dbReference>
<dbReference type="PANTHER" id="PTHR46796">
    <property type="entry name" value="HTH-TYPE TRANSCRIPTIONAL ACTIVATOR RHAS-RELATED"/>
    <property type="match status" value="1"/>
</dbReference>
<reference evidence="6" key="1">
    <citation type="submission" date="2022-12" db="EMBL/GenBank/DDBJ databases">
        <authorList>
            <person name="Krivoruchko A.V."/>
            <person name="Elkin A."/>
        </authorList>
    </citation>
    <scope>NUCLEOTIDE SEQUENCE</scope>
    <source>
        <strain evidence="6">IEGM 1388</strain>
    </source>
</reference>
<dbReference type="PROSITE" id="PS00041">
    <property type="entry name" value="HTH_ARAC_FAMILY_1"/>
    <property type="match status" value="1"/>
</dbReference>
<keyword evidence="3" id="KW-0804">Transcription</keyword>
<dbReference type="InterPro" id="IPR009057">
    <property type="entry name" value="Homeodomain-like_sf"/>
</dbReference>
<dbReference type="EMBL" id="JAPWIE010000003">
    <property type="protein sequence ID" value="MCZ4550871.1"/>
    <property type="molecule type" value="Genomic_DNA"/>
</dbReference>
<evidence type="ECO:0000256" key="3">
    <source>
        <dbReference type="ARBA" id="ARBA00023163"/>
    </source>
</evidence>
<keyword evidence="7" id="KW-1185">Reference proteome</keyword>
<organism evidence="6 7">
    <name type="scientific">Gordonia rubripertincta</name>
    <name type="common">Rhodococcus corallinus</name>
    <dbReference type="NCBI Taxonomy" id="36822"/>
    <lineage>
        <taxon>Bacteria</taxon>
        <taxon>Bacillati</taxon>
        <taxon>Actinomycetota</taxon>
        <taxon>Actinomycetes</taxon>
        <taxon>Mycobacteriales</taxon>
        <taxon>Gordoniaceae</taxon>
        <taxon>Gordonia</taxon>
    </lineage>
</organism>
<dbReference type="InterPro" id="IPR018060">
    <property type="entry name" value="HTH_AraC"/>
</dbReference>
<evidence type="ECO:0000256" key="1">
    <source>
        <dbReference type="ARBA" id="ARBA00023015"/>
    </source>
</evidence>
<accession>A0ABT4MXW4</accession>
<dbReference type="InterPro" id="IPR018062">
    <property type="entry name" value="HTH_AraC-typ_CS"/>
</dbReference>
<sequence>MKRPAAPRGELRPDRGGVRLTRVPLPPGDLLRHVWFAQWDLDTPALQPVLEHPGGNVVVEPDRAALYCVSQGTTERKLEATGWAAGVLLRPAAITIMTGRSMTSGSRTGPALPIGEPLPIPCDGGLSTRIREVMTAEKTPSGESFDTVADLFDRWSRQWTVDDEGVLINQIVDAVENENGPRRVGDLAASVNMSTRALQRLTIHRTGLSPKWLIQRRRLQDAALALRRGDSSIADVAAQLGYADQAHLAREFKAVIGQTPSEYVGAVRSMDH</sequence>